<dbReference type="Proteomes" id="UP000500826">
    <property type="component" value="Chromosome"/>
</dbReference>
<sequence length="193" mass="21212">MAKVRRLLSDCSETFNANFDAEIVRVLGLVDIRAYGHIIDSFYLFEDTELAKDHIRVNPMGRDFGLAYLKFYGVMNACYLQQQAAIVCSESLKLEIDLSPLHSARVVQFRNDFAAHSPNRGRGAGLHSFILDKFGLVQGRVSGYSSNAPDGFVSRDAKLTDLVSEWDAALEPVLGVISCAVATRINGAGVHET</sequence>
<name>A0ABX6P4B8_9BURK</name>
<gene>
    <name evidence="1" type="ORF">HK414_19000</name>
</gene>
<accession>A0ABX6P4B8</accession>
<protein>
    <submittedName>
        <fullName evidence="1">Uncharacterized protein</fullName>
    </submittedName>
</protein>
<organism evidence="1 2">
    <name type="scientific">Ramlibacter terrae</name>
    <dbReference type="NCBI Taxonomy" id="2732511"/>
    <lineage>
        <taxon>Bacteria</taxon>
        <taxon>Pseudomonadati</taxon>
        <taxon>Pseudomonadota</taxon>
        <taxon>Betaproteobacteria</taxon>
        <taxon>Burkholderiales</taxon>
        <taxon>Comamonadaceae</taxon>
        <taxon>Ramlibacter</taxon>
    </lineage>
</organism>
<dbReference type="EMBL" id="CP053418">
    <property type="protein sequence ID" value="QJW84913.1"/>
    <property type="molecule type" value="Genomic_DNA"/>
</dbReference>
<reference evidence="1 2" key="1">
    <citation type="submission" date="2020-05" db="EMBL/GenBank/DDBJ databases">
        <title>Ramlibacter rhizophilus sp. nov., isolated from rhizosphere soil of national flower Mugunghwa from South Korea.</title>
        <authorList>
            <person name="Zheng-Fei Y."/>
            <person name="Huan T."/>
        </authorList>
    </citation>
    <scope>NUCLEOTIDE SEQUENCE [LARGE SCALE GENOMIC DNA]</scope>
    <source>
        <strain evidence="1 2">H242</strain>
    </source>
</reference>
<proteinExistence type="predicted"/>
<evidence type="ECO:0000313" key="1">
    <source>
        <dbReference type="EMBL" id="QJW84913.1"/>
    </source>
</evidence>
<keyword evidence="2" id="KW-1185">Reference proteome</keyword>
<evidence type="ECO:0000313" key="2">
    <source>
        <dbReference type="Proteomes" id="UP000500826"/>
    </source>
</evidence>